<sequence length="152" mass="17002">MNKKSILIFIVLLSLLSACSSATENTSPADPSEYKEIAFERVSLENTPNDIQLSVNVKGIEESTFGLLGSDGKLYVIVTRGEKASTGYEVIIKKVEHRVDHIAVIFEYKDPAEDEEIKNTLTYPSTVITFENTGLPIRFKQLGERSWIDAFQ</sequence>
<organism evidence="3 4">
    <name type="scientific">Bacillus taeanensis</name>
    <dbReference type="NCBI Taxonomy" id="273032"/>
    <lineage>
        <taxon>Bacteria</taxon>
        <taxon>Bacillati</taxon>
        <taxon>Bacillota</taxon>
        <taxon>Bacilli</taxon>
        <taxon>Bacillales</taxon>
        <taxon>Bacillaceae</taxon>
        <taxon>Bacillus</taxon>
    </lineage>
</organism>
<dbReference type="RefSeq" id="WP_113806445.1">
    <property type="nucleotide sequence ID" value="NZ_QOCW01000012.1"/>
</dbReference>
<proteinExistence type="predicted"/>
<evidence type="ECO:0000259" key="2">
    <source>
        <dbReference type="Pfam" id="PF14343"/>
    </source>
</evidence>
<gene>
    <name evidence="3" type="ORF">DS031_12730</name>
</gene>
<dbReference type="AlphaFoldDB" id="A0A366XUJ3"/>
<comment type="caution">
    <text evidence="3">The sequence shown here is derived from an EMBL/GenBank/DDBJ whole genome shotgun (WGS) entry which is preliminary data.</text>
</comment>
<dbReference type="Proteomes" id="UP000253314">
    <property type="component" value="Unassembled WGS sequence"/>
</dbReference>
<evidence type="ECO:0000313" key="4">
    <source>
        <dbReference type="Proteomes" id="UP000253314"/>
    </source>
</evidence>
<keyword evidence="1" id="KW-0732">Signal</keyword>
<dbReference type="Pfam" id="PF14343">
    <property type="entry name" value="PrcB_C"/>
    <property type="match status" value="1"/>
</dbReference>
<feature type="signal peptide" evidence="1">
    <location>
        <begin position="1"/>
        <end position="22"/>
    </location>
</feature>
<dbReference type="OrthoDB" id="2476445at2"/>
<accession>A0A366XUJ3</accession>
<dbReference type="EMBL" id="QOCW01000012">
    <property type="protein sequence ID" value="RBW69238.1"/>
    <property type="molecule type" value="Genomic_DNA"/>
</dbReference>
<name>A0A366XUJ3_9BACI</name>
<feature type="chain" id="PRO_5039451053" description="PrcB C-terminal domain-containing protein" evidence="1">
    <location>
        <begin position="23"/>
        <end position="152"/>
    </location>
</feature>
<keyword evidence="4" id="KW-1185">Reference proteome</keyword>
<dbReference type="InterPro" id="IPR025748">
    <property type="entry name" value="PrcB_C_dom"/>
</dbReference>
<dbReference type="PROSITE" id="PS51257">
    <property type="entry name" value="PROKAR_LIPOPROTEIN"/>
    <property type="match status" value="1"/>
</dbReference>
<evidence type="ECO:0000313" key="3">
    <source>
        <dbReference type="EMBL" id="RBW69238.1"/>
    </source>
</evidence>
<feature type="domain" description="PrcB C-terminal" evidence="2">
    <location>
        <begin position="74"/>
        <end position="130"/>
    </location>
</feature>
<reference evidence="3 4" key="1">
    <citation type="submission" date="2018-07" db="EMBL/GenBank/DDBJ databases">
        <title>Lottiidibacillus patelloidae gen. nov., sp. nov., isolated from the intestinal tract of a marine limpet and the reclassification of B. taeanensis BH030017T, B. algicola KMM 3737T and B. hwajinpoensis SW-72T as genus Lottiidibacillus.</title>
        <authorList>
            <person name="Liu R."/>
            <person name="Huang Z."/>
        </authorList>
    </citation>
    <scope>NUCLEOTIDE SEQUENCE [LARGE SCALE GENOMIC DNA]</scope>
    <source>
        <strain evidence="3 4">BH030017</strain>
    </source>
</reference>
<evidence type="ECO:0000256" key="1">
    <source>
        <dbReference type="SAM" id="SignalP"/>
    </source>
</evidence>
<protein>
    <recommendedName>
        <fullName evidence="2">PrcB C-terminal domain-containing protein</fullName>
    </recommendedName>
</protein>